<dbReference type="GO" id="GO:0004479">
    <property type="term" value="F:methionyl-tRNA formyltransferase activity"/>
    <property type="evidence" value="ECO:0007669"/>
    <property type="project" value="UniProtKB-EC"/>
</dbReference>
<dbReference type="InterPro" id="IPR002376">
    <property type="entry name" value="Formyl_transf_N"/>
</dbReference>
<comment type="similarity">
    <text evidence="1">Belongs to the Fmt family.</text>
</comment>
<dbReference type="EMBL" id="VSSQ01004691">
    <property type="protein sequence ID" value="MPM26261.1"/>
    <property type="molecule type" value="Genomic_DNA"/>
</dbReference>
<dbReference type="Pfam" id="PF02911">
    <property type="entry name" value="Formyl_trans_C"/>
    <property type="match status" value="1"/>
</dbReference>
<sequence length="279" mass="29652">MKGVVTQPDKPVGRKQVLTPPPVKVTALAHALPVYQPETLKGRAIEGLLTGLDAVVVVAYGRILPRYVLEAPKCGCINVHGSLLPKLRGAAPIQRSIINGDRCTGVTTMYMDAGMDTGDMILTKALEIGEYETSEELYERLAPIGADLLVETLRLVEAGNAPRMSQNEALATYAPPLDKAEAPLDFTKPAAALSKQVCGQNPWPVAETMLFEKRLKVYGARKGGPTTDAPGTANGTPEGIAVACGDGALLILTDIQLEGGKRMPSCVFLNGRPVKELIL</sequence>
<reference evidence="7" key="1">
    <citation type="submission" date="2019-08" db="EMBL/GenBank/DDBJ databases">
        <authorList>
            <person name="Kucharzyk K."/>
            <person name="Murdoch R.W."/>
            <person name="Higgins S."/>
            <person name="Loffler F."/>
        </authorList>
    </citation>
    <scope>NUCLEOTIDE SEQUENCE</scope>
</reference>
<dbReference type="InterPro" id="IPR005793">
    <property type="entry name" value="Formyl_trans_C"/>
</dbReference>
<dbReference type="Gene3D" id="3.40.50.12230">
    <property type="match status" value="1"/>
</dbReference>
<feature type="domain" description="Formyl transferase C-terminal" evidence="6">
    <location>
        <begin position="177"/>
        <end position="272"/>
    </location>
</feature>
<dbReference type="NCBIfam" id="TIGR00460">
    <property type="entry name" value="fmt"/>
    <property type="match status" value="1"/>
</dbReference>
<dbReference type="InterPro" id="IPR001555">
    <property type="entry name" value="GART_AS"/>
</dbReference>
<keyword evidence="4" id="KW-0648">Protein biosynthesis</keyword>
<evidence type="ECO:0000259" key="5">
    <source>
        <dbReference type="Pfam" id="PF00551"/>
    </source>
</evidence>
<dbReference type="InterPro" id="IPR044135">
    <property type="entry name" value="Met-tRNA-FMT_C"/>
</dbReference>
<evidence type="ECO:0000256" key="4">
    <source>
        <dbReference type="ARBA" id="ARBA00022917"/>
    </source>
</evidence>
<protein>
    <recommendedName>
        <fullName evidence="2">methionyl-tRNA formyltransferase</fullName>
        <ecNumber evidence="2">2.1.2.9</ecNumber>
    </recommendedName>
</protein>
<dbReference type="Pfam" id="PF00551">
    <property type="entry name" value="Formyl_trans_N"/>
    <property type="match status" value="1"/>
</dbReference>
<organism evidence="7">
    <name type="scientific">bioreactor metagenome</name>
    <dbReference type="NCBI Taxonomy" id="1076179"/>
    <lineage>
        <taxon>unclassified sequences</taxon>
        <taxon>metagenomes</taxon>
        <taxon>ecological metagenomes</taxon>
    </lineage>
</organism>
<dbReference type="InterPro" id="IPR005794">
    <property type="entry name" value="Fmt"/>
</dbReference>
<proteinExistence type="inferred from homology"/>
<evidence type="ECO:0000256" key="1">
    <source>
        <dbReference type="ARBA" id="ARBA00010699"/>
    </source>
</evidence>
<dbReference type="PANTHER" id="PTHR11138">
    <property type="entry name" value="METHIONYL-TRNA FORMYLTRANSFERASE"/>
    <property type="match status" value="1"/>
</dbReference>
<gene>
    <name evidence="7" type="primary">fmt_27</name>
    <name evidence="7" type="ORF">SDC9_72762</name>
</gene>
<dbReference type="PROSITE" id="PS00373">
    <property type="entry name" value="GART"/>
    <property type="match status" value="1"/>
</dbReference>
<evidence type="ECO:0000256" key="3">
    <source>
        <dbReference type="ARBA" id="ARBA00022679"/>
    </source>
</evidence>
<dbReference type="HAMAP" id="MF_00182">
    <property type="entry name" value="Formyl_trans"/>
    <property type="match status" value="1"/>
</dbReference>
<feature type="domain" description="Formyl transferase N-terminal" evidence="5">
    <location>
        <begin position="4"/>
        <end position="152"/>
    </location>
</feature>
<evidence type="ECO:0000313" key="7">
    <source>
        <dbReference type="EMBL" id="MPM26261.1"/>
    </source>
</evidence>
<keyword evidence="3 7" id="KW-0808">Transferase</keyword>
<dbReference type="SUPFAM" id="SSF53328">
    <property type="entry name" value="Formyltransferase"/>
    <property type="match status" value="1"/>
</dbReference>
<accession>A0A644YEE7</accession>
<dbReference type="InterPro" id="IPR036477">
    <property type="entry name" value="Formyl_transf_N_sf"/>
</dbReference>
<dbReference type="InterPro" id="IPR041711">
    <property type="entry name" value="Met-tRNA-FMT_N"/>
</dbReference>
<dbReference type="GO" id="GO:0005829">
    <property type="term" value="C:cytosol"/>
    <property type="evidence" value="ECO:0007669"/>
    <property type="project" value="TreeGrafter"/>
</dbReference>
<dbReference type="CDD" id="cd08646">
    <property type="entry name" value="FMT_core_Met-tRNA-FMT_N"/>
    <property type="match status" value="1"/>
</dbReference>
<dbReference type="CDD" id="cd08704">
    <property type="entry name" value="Met_tRNA_FMT_C"/>
    <property type="match status" value="1"/>
</dbReference>
<dbReference type="InterPro" id="IPR011034">
    <property type="entry name" value="Formyl_transferase-like_C_sf"/>
</dbReference>
<dbReference type="PANTHER" id="PTHR11138:SF5">
    <property type="entry name" value="METHIONYL-TRNA FORMYLTRANSFERASE, MITOCHONDRIAL"/>
    <property type="match status" value="1"/>
</dbReference>
<evidence type="ECO:0000256" key="2">
    <source>
        <dbReference type="ARBA" id="ARBA00012261"/>
    </source>
</evidence>
<name>A0A644YEE7_9ZZZZ</name>
<evidence type="ECO:0000259" key="6">
    <source>
        <dbReference type="Pfam" id="PF02911"/>
    </source>
</evidence>
<dbReference type="AlphaFoldDB" id="A0A644YEE7"/>
<dbReference type="EC" id="2.1.2.9" evidence="2"/>
<dbReference type="SUPFAM" id="SSF50486">
    <property type="entry name" value="FMT C-terminal domain-like"/>
    <property type="match status" value="1"/>
</dbReference>
<comment type="caution">
    <text evidence="7">The sequence shown here is derived from an EMBL/GenBank/DDBJ whole genome shotgun (WGS) entry which is preliminary data.</text>
</comment>